<keyword evidence="2" id="KW-1185">Reference proteome</keyword>
<dbReference type="EMBL" id="CM042036">
    <property type="protein sequence ID" value="KAI3744887.1"/>
    <property type="molecule type" value="Genomic_DNA"/>
</dbReference>
<reference evidence="2" key="1">
    <citation type="journal article" date="2022" name="Mol. Ecol. Resour.">
        <title>The genomes of chicory, endive, great burdock and yacon provide insights into Asteraceae palaeo-polyploidization history and plant inulin production.</title>
        <authorList>
            <person name="Fan W."/>
            <person name="Wang S."/>
            <person name="Wang H."/>
            <person name="Wang A."/>
            <person name="Jiang F."/>
            <person name="Liu H."/>
            <person name="Zhao H."/>
            <person name="Xu D."/>
            <person name="Zhang Y."/>
        </authorList>
    </citation>
    <scope>NUCLEOTIDE SEQUENCE [LARGE SCALE GENOMIC DNA]</scope>
    <source>
        <strain evidence="2">cv. Yunnan</strain>
    </source>
</reference>
<comment type="caution">
    <text evidence="1">The sequence shown here is derived from an EMBL/GenBank/DDBJ whole genome shotgun (WGS) entry which is preliminary data.</text>
</comment>
<organism evidence="1 2">
    <name type="scientific">Smallanthus sonchifolius</name>
    <dbReference type="NCBI Taxonomy" id="185202"/>
    <lineage>
        <taxon>Eukaryota</taxon>
        <taxon>Viridiplantae</taxon>
        <taxon>Streptophyta</taxon>
        <taxon>Embryophyta</taxon>
        <taxon>Tracheophyta</taxon>
        <taxon>Spermatophyta</taxon>
        <taxon>Magnoliopsida</taxon>
        <taxon>eudicotyledons</taxon>
        <taxon>Gunneridae</taxon>
        <taxon>Pentapetalae</taxon>
        <taxon>asterids</taxon>
        <taxon>campanulids</taxon>
        <taxon>Asterales</taxon>
        <taxon>Asteraceae</taxon>
        <taxon>Asteroideae</taxon>
        <taxon>Heliantheae alliance</taxon>
        <taxon>Millerieae</taxon>
        <taxon>Smallanthus</taxon>
    </lineage>
</organism>
<name>A0ACB9DEB2_9ASTR</name>
<protein>
    <submittedName>
        <fullName evidence="1">Uncharacterized protein</fullName>
    </submittedName>
</protein>
<evidence type="ECO:0000313" key="2">
    <source>
        <dbReference type="Proteomes" id="UP001056120"/>
    </source>
</evidence>
<reference evidence="1 2" key="2">
    <citation type="journal article" date="2022" name="Mol. Ecol. Resour.">
        <title>The genomes of chicory, endive, great burdock and yacon provide insights into Asteraceae paleo-polyploidization history and plant inulin production.</title>
        <authorList>
            <person name="Fan W."/>
            <person name="Wang S."/>
            <person name="Wang H."/>
            <person name="Wang A."/>
            <person name="Jiang F."/>
            <person name="Liu H."/>
            <person name="Zhao H."/>
            <person name="Xu D."/>
            <person name="Zhang Y."/>
        </authorList>
    </citation>
    <scope>NUCLEOTIDE SEQUENCE [LARGE SCALE GENOMIC DNA]</scope>
    <source>
        <strain evidence="2">cv. Yunnan</strain>
        <tissue evidence="1">Leaves</tissue>
    </source>
</reference>
<proteinExistence type="predicted"/>
<gene>
    <name evidence="1" type="ORF">L1987_57983</name>
</gene>
<accession>A0ACB9DEB2</accession>
<evidence type="ECO:0000313" key="1">
    <source>
        <dbReference type="EMBL" id="KAI3744887.1"/>
    </source>
</evidence>
<dbReference type="Proteomes" id="UP001056120">
    <property type="component" value="Linkage Group LG19"/>
</dbReference>
<sequence>MNDQMLDLNDKLVDGEGIDVNDQGLHLNDKLVDDKGIDVNDQGLNENDKAVNDEGVDGNDQGLNGNDKAMNDEGAGVNDQGLNRNDIAVDNEGVDVNDQGLNENDMAVNIDQVTFYAPFVQEDEAMDHVLFHNEDFEYDFDATNFEKEFPWTKSDCETIEDADTSALSDDTLESGTDESSATWRGKGFKDMLWKCATTTTVREFQSQMEELKKYNVECYKWLIQIPPQHWARSHFSDRSKSDVLLNNMCEVFNAKLVEGRDKPIISALEYVREHMMKRIANVSMVIDKCKGPLTPTATKMLEAIKKDAEDYTVMWNGEVYQGGETSGKGKGAKESGKSKGGAEAGGKARGKLRRLKQVGKVAGFEDLCYRIVYAEAGGENALLMVFFK</sequence>